<evidence type="ECO:0000256" key="3">
    <source>
        <dbReference type="ARBA" id="ARBA00022989"/>
    </source>
</evidence>
<dbReference type="GO" id="GO:0030255">
    <property type="term" value="P:protein secretion by the type IV secretion system"/>
    <property type="evidence" value="ECO:0007669"/>
    <property type="project" value="InterPro"/>
</dbReference>
<keyword evidence="2 6" id="KW-0812">Transmembrane</keyword>
<evidence type="ECO:0000256" key="5">
    <source>
        <dbReference type="SAM" id="MobiDB-lite"/>
    </source>
</evidence>
<keyword evidence="7" id="KW-0614">Plasmid</keyword>
<evidence type="ECO:0000256" key="1">
    <source>
        <dbReference type="ARBA" id="ARBA00004141"/>
    </source>
</evidence>
<feature type="transmembrane region" description="Helical" evidence="6">
    <location>
        <begin position="206"/>
        <end position="229"/>
    </location>
</feature>
<evidence type="ECO:0000313" key="9">
    <source>
        <dbReference type="Proteomes" id="UP000515917"/>
    </source>
</evidence>
<evidence type="ECO:0000313" key="8">
    <source>
        <dbReference type="EMBL" id="QBC45893.1"/>
    </source>
</evidence>
<dbReference type="Proteomes" id="UP000515917">
    <property type="component" value="Plasmid pl2"/>
</dbReference>
<feature type="transmembrane region" description="Helical" evidence="6">
    <location>
        <begin position="28"/>
        <end position="51"/>
    </location>
</feature>
<keyword evidence="4 6" id="KW-0472">Membrane</keyword>
<gene>
    <name evidence="7" type="ORF">C1H71_20060</name>
    <name evidence="8" type="ORF">C1H71_20330</name>
</gene>
<dbReference type="KEGG" id="ifl:C1H71_20060"/>
<feature type="transmembrane region" description="Helical" evidence="6">
    <location>
        <begin position="146"/>
        <end position="168"/>
    </location>
</feature>
<dbReference type="EMBL" id="CP025782">
    <property type="protein sequence ID" value="QBC45893.1"/>
    <property type="molecule type" value="Genomic_DNA"/>
</dbReference>
<proteinExistence type="predicted"/>
<reference evidence="7 9" key="1">
    <citation type="submission" date="2018-01" db="EMBL/GenBank/DDBJ databases">
        <title>Genome sequence of Iodobacter sp. strain PCH194 isolated from Indian Trans-Himalaya.</title>
        <authorList>
            <person name="Kumar V."/>
            <person name="Thakur V."/>
            <person name="Kumar S."/>
            <person name="Singh D."/>
        </authorList>
    </citation>
    <scope>NUCLEOTIDE SEQUENCE [LARGE SCALE GENOMIC DNA]</scope>
    <source>
        <strain evidence="7 9">PCH194</strain>
        <plasmid evidence="7 9">pl2</plasmid>
    </source>
</reference>
<evidence type="ECO:0000256" key="4">
    <source>
        <dbReference type="ARBA" id="ARBA00023136"/>
    </source>
</evidence>
<dbReference type="InterPro" id="IPR007688">
    <property type="entry name" value="Conjugal_tfr_TrbL/VirB6"/>
</dbReference>
<feature type="compositionally biased region" description="Polar residues" evidence="5">
    <location>
        <begin position="357"/>
        <end position="373"/>
    </location>
</feature>
<feature type="transmembrane region" description="Helical" evidence="6">
    <location>
        <begin position="63"/>
        <end position="83"/>
    </location>
</feature>
<comment type="subcellular location">
    <subcellularLocation>
        <location evidence="1">Membrane</location>
        <topology evidence="1">Multi-pass membrane protein</topology>
    </subcellularLocation>
</comment>
<dbReference type="KEGG" id="ifl:C1H71_20330"/>
<evidence type="ECO:0000256" key="6">
    <source>
        <dbReference type="SAM" id="Phobius"/>
    </source>
</evidence>
<dbReference type="Pfam" id="PF04610">
    <property type="entry name" value="TrbL"/>
    <property type="match status" value="1"/>
</dbReference>
<dbReference type="GO" id="GO:0016020">
    <property type="term" value="C:membrane"/>
    <property type="evidence" value="ECO:0007669"/>
    <property type="project" value="UniProtKB-SubCell"/>
</dbReference>
<feature type="transmembrane region" description="Helical" evidence="6">
    <location>
        <begin position="175"/>
        <end position="194"/>
    </location>
</feature>
<name>A0A7G3GE09_9NEIS</name>
<organism evidence="7 9">
    <name type="scientific">Iodobacter fluviatilis</name>
    <dbReference type="NCBI Taxonomy" id="537"/>
    <lineage>
        <taxon>Bacteria</taxon>
        <taxon>Pseudomonadati</taxon>
        <taxon>Pseudomonadota</taxon>
        <taxon>Betaproteobacteria</taxon>
        <taxon>Neisseriales</taxon>
        <taxon>Chitinibacteraceae</taxon>
        <taxon>Iodobacter</taxon>
    </lineage>
</organism>
<evidence type="ECO:0000256" key="2">
    <source>
        <dbReference type="ARBA" id="ARBA00022692"/>
    </source>
</evidence>
<sequence>MASGVFEYLGVSISNLTSAWVTTASSNAVSAITPVVIAGASLYISIFGYMIIAGRVQNSFQEFLVKCGKLIIVASMAINLGIYQGNIIQMATGLQDGLPQLFGITAPGDTVYTLLDKAYLDGVNDGVHKMFMKADEADWDDVGGTIAYYIMGFTMAIALMVVTIISASYIIISKVALSIILGVGPIFLAGYAFPPTQKFGDQWVSAVMNYVVTAFVAAAVASLCMTIFVKYAGQITFDADATMIQIFYNILSILIVSVVLGLLALQAPSIASSLAGGLGLSSFNPISMASNAVNSVMRGGSKVSNAVQRGAANSTRAVNYAKNPAYRQAVNSRAARSLGFYNRGKSAGDGKVKRNDSGSNANKAQPSQSQTASAYRPAAAKNTAAMNYRPPSRSAASGEKKAA</sequence>
<evidence type="ECO:0008006" key="10">
    <source>
        <dbReference type="Google" id="ProtNLM"/>
    </source>
</evidence>
<protein>
    <recommendedName>
        <fullName evidence="10">Type IV secretion system protein VirB6</fullName>
    </recommendedName>
</protein>
<accession>A0A7G3GE09</accession>
<evidence type="ECO:0000313" key="7">
    <source>
        <dbReference type="EMBL" id="QBC45840.1"/>
    </source>
</evidence>
<feature type="region of interest" description="Disordered" evidence="5">
    <location>
        <begin position="341"/>
        <end position="403"/>
    </location>
</feature>
<feature type="transmembrane region" description="Helical" evidence="6">
    <location>
        <begin position="241"/>
        <end position="265"/>
    </location>
</feature>
<dbReference type="RefSeq" id="WP_130108316.1">
    <property type="nucleotide sequence ID" value="NZ_CP025782.1"/>
</dbReference>
<geneLocation type="plasmid" evidence="7 9">
    <name>pl2</name>
</geneLocation>
<dbReference type="EMBL" id="CP025782">
    <property type="protein sequence ID" value="QBC45840.1"/>
    <property type="molecule type" value="Genomic_DNA"/>
</dbReference>
<dbReference type="AlphaFoldDB" id="A0A7G3GE09"/>
<feature type="compositionally biased region" description="Basic and acidic residues" evidence="5">
    <location>
        <begin position="346"/>
        <end position="356"/>
    </location>
</feature>
<keyword evidence="9" id="KW-1185">Reference proteome</keyword>
<keyword evidence="3 6" id="KW-1133">Transmembrane helix</keyword>